<dbReference type="OrthoDB" id="4220319at2759"/>
<feature type="compositionally biased region" description="Polar residues" evidence="1">
    <location>
        <begin position="70"/>
        <end position="80"/>
    </location>
</feature>
<feature type="compositionally biased region" description="Low complexity" evidence="1">
    <location>
        <begin position="12"/>
        <end position="34"/>
    </location>
</feature>
<organism evidence="2 3">
    <name type="scientific">Ampelomyces quisqualis</name>
    <name type="common">Powdery mildew agent</name>
    <dbReference type="NCBI Taxonomy" id="50730"/>
    <lineage>
        <taxon>Eukaryota</taxon>
        <taxon>Fungi</taxon>
        <taxon>Dikarya</taxon>
        <taxon>Ascomycota</taxon>
        <taxon>Pezizomycotina</taxon>
        <taxon>Dothideomycetes</taxon>
        <taxon>Pleosporomycetidae</taxon>
        <taxon>Pleosporales</taxon>
        <taxon>Pleosporineae</taxon>
        <taxon>Phaeosphaeriaceae</taxon>
        <taxon>Ampelomyces</taxon>
    </lineage>
</organism>
<evidence type="ECO:0000313" key="3">
    <source>
        <dbReference type="Proteomes" id="UP000800096"/>
    </source>
</evidence>
<feature type="compositionally biased region" description="Low complexity" evidence="1">
    <location>
        <begin position="58"/>
        <end position="67"/>
    </location>
</feature>
<proteinExistence type="predicted"/>
<dbReference type="PANTHER" id="PTHR42090:SF1">
    <property type="match status" value="1"/>
</dbReference>
<dbReference type="AlphaFoldDB" id="A0A6A5QB16"/>
<reference evidence="2" key="1">
    <citation type="journal article" date="2020" name="Stud. Mycol.">
        <title>101 Dothideomycetes genomes: a test case for predicting lifestyles and emergence of pathogens.</title>
        <authorList>
            <person name="Haridas S."/>
            <person name="Albert R."/>
            <person name="Binder M."/>
            <person name="Bloem J."/>
            <person name="Labutti K."/>
            <person name="Salamov A."/>
            <person name="Andreopoulos B."/>
            <person name="Baker S."/>
            <person name="Barry K."/>
            <person name="Bills G."/>
            <person name="Bluhm B."/>
            <person name="Cannon C."/>
            <person name="Castanera R."/>
            <person name="Culley D."/>
            <person name="Daum C."/>
            <person name="Ezra D."/>
            <person name="Gonzalez J."/>
            <person name="Henrissat B."/>
            <person name="Kuo A."/>
            <person name="Liang C."/>
            <person name="Lipzen A."/>
            <person name="Lutzoni F."/>
            <person name="Magnuson J."/>
            <person name="Mondo S."/>
            <person name="Nolan M."/>
            <person name="Ohm R."/>
            <person name="Pangilinan J."/>
            <person name="Park H.-J."/>
            <person name="Ramirez L."/>
            <person name="Alfaro M."/>
            <person name="Sun H."/>
            <person name="Tritt A."/>
            <person name="Yoshinaga Y."/>
            <person name="Zwiers L.-H."/>
            <person name="Turgeon B."/>
            <person name="Goodwin S."/>
            <person name="Spatafora J."/>
            <person name="Crous P."/>
            <person name="Grigoriev I."/>
        </authorList>
    </citation>
    <scope>NUCLEOTIDE SEQUENCE</scope>
    <source>
        <strain evidence="2">HMLAC05119</strain>
    </source>
</reference>
<dbReference type="PANTHER" id="PTHR42090">
    <property type="match status" value="1"/>
</dbReference>
<dbReference type="Proteomes" id="UP000800096">
    <property type="component" value="Unassembled WGS sequence"/>
</dbReference>
<name>A0A6A5QB16_AMPQU</name>
<keyword evidence="3" id="KW-1185">Reference proteome</keyword>
<evidence type="ECO:0000313" key="2">
    <source>
        <dbReference type="EMBL" id="KAF1911966.1"/>
    </source>
</evidence>
<protein>
    <submittedName>
        <fullName evidence="2">Uncharacterized protein</fullName>
    </submittedName>
</protein>
<feature type="region of interest" description="Disordered" evidence="1">
    <location>
        <begin position="1"/>
        <end position="136"/>
    </location>
</feature>
<feature type="compositionally biased region" description="Gly residues" evidence="1">
    <location>
        <begin position="111"/>
        <end position="136"/>
    </location>
</feature>
<gene>
    <name evidence="2" type="ORF">BDU57DRAFT_523235</name>
</gene>
<dbReference type="EMBL" id="ML979141">
    <property type="protein sequence ID" value="KAF1911966.1"/>
    <property type="molecule type" value="Genomic_DNA"/>
</dbReference>
<sequence>MFRFQPTRAIQRLTRTSRPSSLTSRFLSTTPTRFAQKDAQDKDSLVPRSTEYSKSGSDDAAASSDAAFNPSKTSPESAEATSEKEAGSKDSTLNASPANKEISEPNSASAGGNGGAPQSKGSGGGSAPKAGGGKSG</sequence>
<accession>A0A6A5QB16</accession>
<evidence type="ECO:0000256" key="1">
    <source>
        <dbReference type="SAM" id="MobiDB-lite"/>
    </source>
</evidence>
<feature type="compositionally biased region" description="Basic and acidic residues" evidence="1">
    <location>
        <begin position="35"/>
        <end position="45"/>
    </location>
</feature>